<sequence>MRYFILYCLSMTLLMGCGNDDEGLLSSPVFELKDEIAQNLDIEDDGEISITNLQVPLPVQITGVGMEQQYVAEAVLSGGKVVDVTRYDTLTWESSDASIAIINSSGLATALSPGIVTVTASGMDEGQAVARQPLWMCGIPLL</sequence>
<organism evidence="2 3">
    <name type="scientific">Shewanella atlantica</name>
    <dbReference type="NCBI Taxonomy" id="271099"/>
    <lineage>
        <taxon>Bacteria</taxon>
        <taxon>Pseudomonadati</taxon>
        <taxon>Pseudomonadota</taxon>
        <taxon>Gammaproteobacteria</taxon>
        <taxon>Alteromonadales</taxon>
        <taxon>Shewanellaceae</taxon>
        <taxon>Shewanella</taxon>
    </lineage>
</organism>
<dbReference type="Gene3D" id="2.60.40.1080">
    <property type="match status" value="1"/>
</dbReference>
<dbReference type="OrthoDB" id="203875at135622"/>
<dbReference type="EMBL" id="RXNV01000024">
    <property type="protein sequence ID" value="RTR26070.1"/>
    <property type="molecule type" value="Genomic_DNA"/>
</dbReference>
<comment type="caution">
    <text evidence="2">The sequence shown here is derived from an EMBL/GenBank/DDBJ whole genome shotgun (WGS) entry which is preliminary data.</text>
</comment>
<feature type="domain" description="BIG2" evidence="1">
    <location>
        <begin position="88"/>
        <end position="122"/>
    </location>
</feature>
<reference evidence="2 3" key="1">
    <citation type="submission" date="2018-12" db="EMBL/GenBank/DDBJ databases">
        <authorList>
            <person name="Yu L."/>
        </authorList>
    </citation>
    <scope>NUCLEOTIDE SEQUENCE [LARGE SCALE GENOMIC DNA]</scope>
    <source>
        <strain evidence="2 3">HAW-EB5</strain>
    </source>
</reference>
<dbReference type="InterPro" id="IPR003343">
    <property type="entry name" value="Big_2"/>
</dbReference>
<evidence type="ECO:0000313" key="3">
    <source>
        <dbReference type="Proteomes" id="UP000282060"/>
    </source>
</evidence>
<accession>A0A431VS81</accession>
<dbReference type="RefSeq" id="WP_126508201.1">
    <property type="nucleotide sequence ID" value="NZ_RXNV01000024.1"/>
</dbReference>
<dbReference type="AlphaFoldDB" id="A0A431VS81"/>
<gene>
    <name evidence="2" type="ORF">EKG39_22385</name>
</gene>
<dbReference type="Proteomes" id="UP000282060">
    <property type="component" value="Unassembled WGS sequence"/>
</dbReference>
<protein>
    <submittedName>
        <fullName evidence="2">Ig-like domain-containing protein</fullName>
    </submittedName>
</protein>
<name>A0A431VS81_9GAMM</name>
<proteinExistence type="predicted"/>
<keyword evidence="3" id="KW-1185">Reference proteome</keyword>
<evidence type="ECO:0000313" key="2">
    <source>
        <dbReference type="EMBL" id="RTR26070.1"/>
    </source>
</evidence>
<dbReference type="SUPFAM" id="SSF49373">
    <property type="entry name" value="Invasin/intimin cell-adhesion fragments"/>
    <property type="match status" value="1"/>
</dbReference>
<dbReference type="InterPro" id="IPR008964">
    <property type="entry name" value="Invasin/intimin_cell_adhesion"/>
</dbReference>
<dbReference type="PROSITE" id="PS51257">
    <property type="entry name" value="PROKAR_LIPOPROTEIN"/>
    <property type="match status" value="1"/>
</dbReference>
<evidence type="ECO:0000259" key="1">
    <source>
        <dbReference type="Pfam" id="PF02368"/>
    </source>
</evidence>
<dbReference type="Pfam" id="PF02368">
    <property type="entry name" value="Big_2"/>
    <property type="match status" value="1"/>
</dbReference>